<organism evidence="7 8">
    <name type="scientific">Parelaphostrongylus tenuis</name>
    <name type="common">Meningeal worm</name>
    <dbReference type="NCBI Taxonomy" id="148309"/>
    <lineage>
        <taxon>Eukaryota</taxon>
        <taxon>Metazoa</taxon>
        <taxon>Ecdysozoa</taxon>
        <taxon>Nematoda</taxon>
        <taxon>Chromadorea</taxon>
        <taxon>Rhabditida</taxon>
        <taxon>Rhabditina</taxon>
        <taxon>Rhabditomorpha</taxon>
        <taxon>Strongyloidea</taxon>
        <taxon>Metastrongylidae</taxon>
        <taxon>Parelaphostrongylus</taxon>
    </lineage>
</organism>
<dbReference type="Gene3D" id="6.10.140.1320">
    <property type="match status" value="1"/>
</dbReference>
<sequence length="157" mass="17531">MMRFFEAVDEIAEYNGKRRRMPESLPPPHDFTDYKQHMQWQVEHGKYSKAVPMIPEDFSQGSHSKKISTIIVHRAISNPFVPLGMLATVGCLLGIMKSMLKRESYKAQIYMRGRCLAQGLTVVALVGGALFYGIKPEGVGVFTHPSSSSPQSEANKT</sequence>
<dbReference type="PROSITE" id="PS51503">
    <property type="entry name" value="HIG1"/>
    <property type="match status" value="1"/>
</dbReference>
<evidence type="ECO:0000259" key="6">
    <source>
        <dbReference type="PROSITE" id="PS51503"/>
    </source>
</evidence>
<dbReference type="AlphaFoldDB" id="A0AAD5MML5"/>
<feature type="transmembrane region" description="Helical" evidence="5">
    <location>
        <begin position="115"/>
        <end position="134"/>
    </location>
</feature>
<keyword evidence="2 5" id="KW-0812">Transmembrane</keyword>
<comment type="subcellular location">
    <subcellularLocation>
        <location evidence="1">Mitochondrion membrane</location>
    </subcellularLocation>
</comment>
<keyword evidence="3 5" id="KW-1133">Transmembrane helix</keyword>
<evidence type="ECO:0000313" key="7">
    <source>
        <dbReference type="EMBL" id="KAJ1346844.1"/>
    </source>
</evidence>
<name>A0AAD5MML5_PARTN</name>
<keyword evidence="4 5" id="KW-0472">Membrane</keyword>
<dbReference type="PANTHER" id="PTHR12297:SF18">
    <property type="entry name" value="HIG1 DOMAIN FAMILY MEMBER 2A"/>
    <property type="match status" value="1"/>
</dbReference>
<dbReference type="GO" id="GO:0031966">
    <property type="term" value="C:mitochondrial membrane"/>
    <property type="evidence" value="ECO:0007669"/>
    <property type="project" value="UniProtKB-SubCell"/>
</dbReference>
<evidence type="ECO:0000313" key="8">
    <source>
        <dbReference type="Proteomes" id="UP001196413"/>
    </source>
</evidence>
<evidence type="ECO:0000256" key="2">
    <source>
        <dbReference type="ARBA" id="ARBA00022692"/>
    </source>
</evidence>
<proteinExistence type="predicted"/>
<accession>A0AAD5MML5</accession>
<evidence type="ECO:0000256" key="1">
    <source>
        <dbReference type="ARBA" id="ARBA00004325"/>
    </source>
</evidence>
<dbReference type="InterPro" id="IPR050355">
    <property type="entry name" value="RCF1"/>
</dbReference>
<evidence type="ECO:0000256" key="5">
    <source>
        <dbReference type="SAM" id="Phobius"/>
    </source>
</evidence>
<dbReference type="PANTHER" id="PTHR12297">
    <property type="entry name" value="HYPOXIA-INDUCBILE GENE 1 HIG1 -RELATED"/>
    <property type="match status" value="1"/>
</dbReference>
<evidence type="ECO:0000256" key="4">
    <source>
        <dbReference type="ARBA" id="ARBA00023136"/>
    </source>
</evidence>
<gene>
    <name evidence="7" type="ORF">KIN20_001754</name>
</gene>
<protein>
    <recommendedName>
        <fullName evidence="6">HIG1 domain-containing protein</fullName>
    </recommendedName>
</protein>
<feature type="domain" description="HIG1" evidence="6">
    <location>
        <begin position="48"/>
        <end position="143"/>
    </location>
</feature>
<reference evidence="7" key="1">
    <citation type="submission" date="2021-06" db="EMBL/GenBank/DDBJ databases">
        <title>Parelaphostrongylus tenuis whole genome reference sequence.</title>
        <authorList>
            <person name="Garwood T.J."/>
            <person name="Larsen P.A."/>
            <person name="Fountain-Jones N.M."/>
            <person name="Garbe J.R."/>
            <person name="Macchietto M.G."/>
            <person name="Kania S.A."/>
            <person name="Gerhold R.W."/>
            <person name="Richards J.E."/>
            <person name="Wolf T.M."/>
        </authorList>
    </citation>
    <scope>NUCLEOTIDE SEQUENCE</scope>
    <source>
        <strain evidence="7">MNPRO001-30</strain>
        <tissue evidence="7">Meninges</tissue>
    </source>
</reference>
<dbReference type="EMBL" id="JAHQIW010000232">
    <property type="protein sequence ID" value="KAJ1346844.1"/>
    <property type="molecule type" value="Genomic_DNA"/>
</dbReference>
<comment type="caution">
    <text evidence="7">The sequence shown here is derived from an EMBL/GenBank/DDBJ whole genome shotgun (WGS) entry which is preliminary data.</text>
</comment>
<dbReference type="Proteomes" id="UP001196413">
    <property type="component" value="Unassembled WGS sequence"/>
</dbReference>
<dbReference type="InterPro" id="IPR007667">
    <property type="entry name" value="Hypoxia_induced_domain"/>
</dbReference>
<keyword evidence="8" id="KW-1185">Reference proteome</keyword>
<feature type="transmembrane region" description="Helical" evidence="5">
    <location>
        <begin position="76"/>
        <end position="95"/>
    </location>
</feature>
<dbReference type="GO" id="GO:0097250">
    <property type="term" value="P:mitochondrial respirasome assembly"/>
    <property type="evidence" value="ECO:0007669"/>
    <property type="project" value="TreeGrafter"/>
</dbReference>
<evidence type="ECO:0000256" key="3">
    <source>
        <dbReference type="ARBA" id="ARBA00022989"/>
    </source>
</evidence>
<dbReference type="Pfam" id="PF04588">
    <property type="entry name" value="HIG_1_N"/>
    <property type="match status" value="1"/>
</dbReference>